<evidence type="ECO:0000313" key="3">
    <source>
        <dbReference type="Proteomes" id="UP000612899"/>
    </source>
</evidence>
<evidence type="ECO:0000256" key="1">
    <source>
        <dbReference type="SAM" id="MobiDB-lite"/>
    </source>
</evidence>
<comment type="caution">
    <text evidence="2">The sequence shown here is derived from an EMBL/GenBank/DDBJ whole genome shotgun (WGS) entry which is preliminary data.</text>
</comment>
<organism evidence="2 3">
    <name type="scientific">Rhizocola hellebori</name>
    <dbReference type="NCBI Taxonomy" id="1392758"/>
    <lineage>
        <taxon>Bacteria</taxon>
        <taxon>Bacillati</taxon>
        <taxon>Actinomycetota</taxon>
        <taxon>Actinomycetes</taxon>
        <taxon>Micromonosporales</taxon>
        <taxon>Micromonosporaceae</taxon>
        <taxon>Rhizocola</taxon>
    </lineage>
</organism>
<feature type="region of interest" description="Disordered" evidence="1">
    <location>
        <begin position="233"/>
        <end position="264"/>
    </location>
</feature>
<evidence type="ECO:0000313" key="2">
    <source>
        <dbReference type="EMBL" id="GIH02898.1"/>
    </source>
</evidence>
<dbReference type="RefSeq" id="WP_203906820.1">
    <property type="nucleotide sequence ID" value="NZ_BONY01000004.1"/>
</dbReference>
<accession>A0A8J3Q2V2</accession>
<proteinExistence type="predicted"/>
<keyword evidence="3" id="KW-1185">Reference proteome</keyword>
<dbReference type="EMBL" id="BONY01000004">
    <property type="protein sequence ID" value="GIH02898.1"/>
    <property type="molecule type" value="Genomic_DNA"/>
</dbReference>
<sequence length="264" mass="28824">MAILTALSAIDHAFAQLTTERPTPMFFDAGTVPGLPDRPMSLQELSDLLRGRVYVEVTDAVWRQLAGHARQWGGEWVTAAAGIAAPSLTKMASRLGRKHPQQIEDIDSEVLAGFLDALTHAPLEPPQMWLRLCWAAWRGGLRAVPQEEMLELSWDVPSGSRLPRRPYGHPDLLLGRACRAGVITPDAAELIGATRYGGELIDVLAAQKDITPAALRKRRRAAELRLASVLRTGDLSGPAHTPKANTSQRTTRPETSQLRLTGNL</sequence>
<name>A0A8J3Q2V2_9ACTN</name>
<feature type="compositionally biased region" description="Polar residues" evidence="1">
    <location>
        <begin position="243"/>
        <end position="264"/>
    </location>
</feature>
<gene>
    <name evidence="2" type="ORF">Rhe02_09650</name>
</gene>
<reference evidence="2" key="1">
    <citation type="submission" date="2021-01" db="EMBL/GenBank/DDBJ databases">
        <title>Whole genome shotgun sequence of Rhizocola hellebori NBRC 109834.</title>
        <authorList>
            <person name="Komaki H."/>
            <person name="Tamura T."/>
        </authorList>
    </citation>
    <scope>NUCLEOTIDE SEQUENCE</scope>
    <source>
        <strain evidence="2">NBRC 109834</strain>
    </source>
</reference>
<dbReference type="Proteomes" id="UP000612899">
    <property type="component" value="Unassembled WGS sequence"/>
</dbReference>
<dbReference type="AlphaFoldDB" id="A0A8J3Q2V2"/>
<protein>
    <submittedName>
        <fullName evidence="2">Uncharacterized protein</fullName>
    </submittedName>
</protein>